<protein>
    <recommendedName>
        <fullName evidence="4">Glucose-methanol-choline oxidoreductase N-terminal domain-containing protein</fullName>
    </recommendedName>
</protein>
<dbReference type="InterPro" id="IPR007867">
    <property type="entry name" value="GMC_OxRtase_C"/>
</dbReference>
<dbReference type="InterPro" id="IPR036188">
    <property type="entry name" value="FAD/NAD-bd_sf"/>
</dbReference>
<evidence type="ECO:0000256" key="3">
    <source>
        <dbReference type="PIRSR" id="PIRSR000137-2"/>
    </source>
</evidence>
<keyword evidence="3" id="KW-0285">Flavoprotein</keyword>
<feature type="binding site" evidence="3">
    <location>
        <position position="98"/>
    </location>
    <ligand>
        <name>FAD</name>
        <dbReference type="ChEBI" id="CHEBI:57692"/>
    </ligand>
</feature>
<dbReference type="InterPro" id="IPR000172">
    <property type="entry name" value="GMC_OxRdtase_N"/>
</dbReference>
<evidence type="ECO:0000259" key="4">
    <source>
        <dbReference type="PROSITE" id="PS00624"/>
    </source>
</evidence>
<dbReference type="SUPFAM" id="SSF51905">
    <property type="entry name" value="FAD/NAD(P)-binding domain"/>
    <property type="match status" value="1"/>
</dbReference>
<comment type="cofactor">
    <cofactor evidence="1 3">
        <name>FAD</name>
        <dbReference type="ChEBI" id="CHEBI:57692"/>
    </cofactor>
</comment>
<comment type="similarity">
    <text evidence="2">Belongs to the GMC oxidoreductase family.</text>
</comment>
<dbReference type="Proteomes" id="UP000663861">
    <property type="component" value="Unassembled WGS sequence"/>
</dbReference>
<dbReference type="PANTHER" id="PTHR11552:SF78">
    <property type="entry name" value="GLUCOSE-METHANOL-CHOLINE OXIDOREDUCTASE N-TERMINAL DOMAIN-CONTAINING PROTEIN"/>
    <property type="match status" value="1"/>
</dbReference>
<dbReference type="AlphaFoldDB" id="A0A8H3D8V4"/>
<dbReference type="PIRSF" id="PIRSF000137">
    <property type="entry name" value="Alcohol_oxidase"/>
    <property type="match status" value="1"/>
</dbReference>
<evidence type="ECO:0000313" key="5">
    <source>
        <dbReference type="EMBL" id="CAE6516143.1"/>
    </source>
</evidence>
<gene>
    <name evidence="5" type="ORF">RDB_LOCUS146815</name>
</gene>
<dbReference type="Gene3D" id="3.30.560.10">
    <property type="entry name" value="Glucose Oxidase, domain 3"/>
    <property type="match status" value="2"/>
</dbReference>
<name>A0A8H3D8V4_9AGAM</name>
<evidence type="ECO:0000313" key="6">
    <source>
        <dbReference type="Proteomes" id="UP000663861"/>
    </source>
</evidence>
<dbReference type="Pfam" id="PF05834">
    <property type="entry name" value="Lycopene_cycl"/>
    <property type="match status" value="1"/>
</dbReference>
<dbReference type="PROSITE" id="PS00624">
    <property type="entry name" value="GMC_OXRED_2"/>
    <property type="match status" value="1"/>
</dbReference>
<comment type="caution">
    <text evidence="5">The sequence shown here is derived from an EMBL/GenBank/DDBJ whole genome shotgun (WGS) entry which is preliminary data.</text>
</comment>
<sequence length="707" mass="78230">MQPFRVPKPEPQEVDVIVAGGGPAGCVVAGRLAKADPNLQVMLIEYGPNNIDDPMVSTPAVYPRNMRLLESDKAHFYYDTNKSQHLRGRKTIVPCAKVLGTSFIPSLTRLGLHRAYIQVEVVLSTSKCTHVPRPRIGTTSKPRAGTTKLSEDLLPLMKRLENYQKPCNNASYMDTHGFDGPVAISNGGWVAPIAQDFLRASTAVGIPLTDDLQDCQQSHAAEIWAKWINKDTGRRSDAASAYVHPIMAEQSNLHLRCNSKVARVIFEGTKAVGVAYVNSRDHGQTHTTETIVKARKMVVLTSGTLSTPQILERSGIGGKDILDKAGVKTLVDLPGVGKQYQDHYTTFSVFRARASEPTADDWLRGDPKVQEEWMRLHTTTGKGPAASNGIDAGFKIRPTEEEVKEMGPAFQKAWDSYFKDKPDKPVMFASVVNAFFGDHTLVPPGKYFSMFQYLEYPFSRGSIHITSGDPYADPIFDSGFLNHEADVAPIRWSYKKVREVARRMDAYRGELTSLHPHFHPDSPAACEDVDLQTAKEYMPAGQLTVGIHMGTWSKPRKPLAPGERRIVEDIKYTKEDDEAIEYALAMPSTEIPIDEYSLHSNWVRDHVETTWHSLGTCAMKPRDQEGVLDPRLNVYGTTNLKVGDLSLCPDNLGTNTYSSALLCGEKCADLIAEELGLTITNPHIPVMRRASTKQQQAQSTQASGQQV</sequence>
<dbReference type="SUPFAM" id="SSF54373">
    <property type="entry name" value="FAD-linked reductases, C-terminal domain"/>
    <property type="match status" value="1"/>
</dbReference>
<dbReference type="GO" id="GO:0016614">
    <property type="term" value="F:oxidoreductase activity, acting on CH-OH group of donors"/>
    <property type="evidence" value="ECO:0007669"/>
    <property type="project" value="InterPro"/>
</dbReference>
<dbReference type="Pfam" id="PF05199">
    <property type="entry name" value="GMC_oxred_C"/>
    <property type="match status" value="2"/>
</dbReference>
<feature type="domain" description="Glucose-methanol-choline oxidoreductase N-terminal" evidence="4">
    <location>
        <begin position="303"/>
        <end position="317"/>
    </location>
</feature>
<dbReference type="Pfam" id="PF00732">
    <property type="entry name" value="GMC_oxred_N"/>
    <property type="match status" value="1"/>
</dbReference>
<dbReference type="GO" id="GO:0050660">
    <property type="term" value="F:flavin adenine dinucleotide binding"/>
    <property type="evidence" value="ECO:0007669"/>
    <property type="project" value="InterPro"/>
</dbReference>
<feature type="binding site" evidence="3">
    <location>
        <begin position="611"/>
        <end position="612"/>
    </location>
    <ligand>
        <name>FAD</name>
        <dbReference type="ChEBI" id="CHEBI:57692"/>
    </ligand>
</feature>
<accession>A0A8H3D8V4</accession>
<dbReference type="InterPro" id="IPR012132">
    <property type="entry name" value="GMC_OxRdtase"/>
</dbReference>
<reference evidence="5" key="1">
    <citation type="submission" date="2021-01" db="EMBL/GenBank/DDBJ databases">
        <authorList>
            <person name="Kaushik A."/>
        </authorList>
    </citation>
    <scope>NUCLEOTIDE SEQUENCE</scope>
    <source>
        <strain evidence="5">AG4-RS23</strain>
    </source>
</reference>
<evidence type="ECO:0000256" key="1">
    <source>
        <dbReference type="ARBA" id="ARBA00001974"/>
    </source>
</evidence>
<proteinExistence type="inferred from homology"/>
<organism evidence="5 6">
    <name type="scientific">Rhizoctonia solani</name>
    <dbReference type="NCBI Taxonomy" id="456999"/>
    <lineage>
        <taxon>Eukaryota</taxon>
        <taxon>Fungi</taxon>
        <taxon>Dikarya</taxon>
        <taxon>Basidiomycota</taxon>
        <taxon>Agaricomycotina</taxon>
        <taxon>Agaricomycetes</taxon>
        <taxon>Cantharellales</taxon>
        <taxon>Ceratobasidiaceae</taxon>
        <taxon>Rhizoctonia</taxon>
    </lineage>
</organism>
<feature type="binding site" evidence="3">
    <location>
        <position position="261"/>
    </location>
    <ligand>
        <name>FAD</name>
        <dbReference type="ChEBI" id="CHEBI:57692"/>
    </ligand>
</feature>
<dbReference type="EMBL" id="CAJMWY010004051">
    <property type="protein sequence ID" value="CAE6516143.1"/>
    <property type="molecule type" value="Genomic_DNA"/>
</dbReference>
<keyword evidence="3" id="KW-0274">FAD</keyword>
<dbReference type="PANTHER" id="PTHR11552">
    <property type="entry name" value="GLUCOSE-METHANOL-CHOLINE GMC OXIDOREDUCTASE"/>
    <property type="match status" value="1"/>
</dbReference>
<dbReference type="Gene3D" id="3.50.50.60">
    <property type="entry name" value="FAD/NAD(P)-binding domain"/>
    <property type="match status" value="3"/>
</dbReference>
<evidence type="ECO:0000256" key="2">
    <source>
        <dbReference type="ARBA" id="ARBA00010790"/>
    </source>
</evidence>